<evidence type="ECO:0000256" key="8">
    <source>
        <dbReference type="ARBA" id="ARBA00022692"/>
    </source>
</evidence>
<dbReference type="GO" id="GO:0015297">
    <property type="term" value="F:antiporter activity"/>
    <property type="evidence" value="ECO:0007669"/>
    <property type="project" value="UniProtKB-KW"/>
</dbReference>
<evidence type="ECO:0000256" key="1">
    <source>
        <dbReference type="ARBA" id="ARBA00003408"/>
    </source>
</evidence>
<dbReference type="GO" id="GO:0005886">
    <property type="term" value="C:plasma membrane"/>
    <property type="evidence" value="ECO:0007669"/>
    <property type="project" value="UniProtKB-SubCell"/>
</dbReference>
<dbReference type="CDD" id="cd13138">
    <property type="entry name" value="MATE_yoeA_like"/>
    <property type="match status" value="1"/>
</dbReference>
<comment type="subcellular location">
    <subcellularLocation>
        <location evidence="2">Cell membrane</location>
        <topology evidence="2">Multi-pass membrane protein</topology>
    </subcellularLocation>
</comment>
<evidence type="ECO:0000256" key="6">
    <source>
        <dbReference type="ARBA" id="ARBA00022449"/>
    </source>
</evidence>
<evidence type="ECO:0000256" key="4">
    <source>
        <dbReference type="ARBA" id="ARBA00020268"/>
    </source>
</evidence>
<comment type="similarity">
    <text evidence="3">Belongs to the multi antimicrobial extrusion (MATE) (TC 2.A.66.1) family.</text>
</comment>
<feature type="transmembrane region" description="Helical" evidence="13">
    <location>
        <begin position="167"/>
        <end position="190"/>
    </location>
</feature>
<keyword evidence="11 13" id="KW-0472">Membrane</keyword>
<feature type="transmembrane region" description="Helical" evidence="13">
    <location>
        <begin position="101"/>
        <end position="123"/>
    </location>
</feature>
<evidence type="ECO:0000256" key="3">
    <source>
        <dbReference type="ARBA" id="ARBA00010199"/>
    </source>
</evidence>
<evidence type="ECO:0000256" key="2">
    <source>
        <dbReference type="ARBA" id="ARBA00004651"/>
    </source>
</evidence>
<feature type="transmembrane region" description="Helical" evidence="13">
    <location>
        <begin position="358"/>
        <end position="378"/>
    </location>
</feature>
<dbReference type="EMBL" id="QZDT01000053">
    <property type="protein sequence ID" value="NBJ94854.1"/>
    <property type="molecule type" value="Genomic_DNA"/>
</dbReference>
<keyword evidence="5" id="KW-0813">Transport</keyword>
<accession>A0A9X5GU56</accession>
<dbReference type="AlphaFoldDB" id="A0A9X5GU56"/>
<dbReference type="InterPro" id="IPR050222">
    <property type="entry name" value="MATE_MdtK"/>
</dbReference>
<feature type="transmembrane region" description="Helical" evidence="13">
    <location>
        <begin position="60"/>
        <end position="81"/>
    </location>
</feature>
<reference evidence="14" key="1">
    <citation type="submission" date="2018-09" db="EMBL/GenBank/DDBJ databases">
        <title>Murine metabolic-syndrome-specific gut microbial biobank.</title>
        <authorList>
            <person name="Liu C."/>
        </authorList>
    </citation>
    <scope>NUCLEOTIDE SEQUENCE</scope>
    <source>
        <strain evidence="14">D42-62</strain>
    </source>
</reference>
<comment type="function">
    <text evidence="1">Multidrug efflux pump.</text>
</comment>
<dbReference type="OrthoDB" id="9776324at2"/>
<evidence type="ECO:0000313" key="14">
    <source>
        <dbReference type="EMBL" id="NBJ94854.1"/>
    </source>
</evidence>
<organism evidence="14 15">
    <name type="scientific">Parablautia muri</name>
    <dbReference type="NCBI Taxonomy" id="2320879"/>
    <lineage>
        <taxon>Bacteria</taxon>
        <taxon>Bacillati</taxon>
        <taxon>Bacillota</taxon>
        <taxon>Clostridia</taxon>
        <taxon>Lachnospirales</taxon>
        <taxon>Lachnospiraceae</taxon>
        <taxon>Parablautia</taxon>
    </lineage>
</organism>
<evidence type="ECO:0000256" key="11">
    <source>
        <dbReference type="ARBA" id="ARBA00023136"/>
    </source>
</evidence>
<dbReference type="GO" id="GO:0006811">
    <property type="term" value="P:monoatomic ion transport"/>
    <property type="evidence" value="ECO:0007669"/>
    <property type="project" value="UniProtKB-KW"/>
</dbReference>
<dbReference type="InterPro" id="IPR048279">
    <property type="entry name" value="MdtK-like"/>
</dbReference>
<keyword evidence="15" id="KW-1185">Reference proteome</keyword>
<evidence type="ECO:0000256" key="7">
    <source>
        <dbReference type="ARBA" id="ARBA00022475"/>
    </source>
</evidence>
<gene>
    <name evidence="14" type="ORF">D5281_20330</name>
</gene>
<dbReference type="PANTHER" id="PTHR43298">
    <property type="entry name" value="MULTIDRUG RESISTANCE PROTEIN NORM-RELATED"/>
    <property type="match status" value="1"/>
</dbReference>
<feature type="transmembrane region" description="Helical" evidence="13">
    <location>
        <begin position="196"/>
        <end position="217"/>
    </location>
</feature>
<proteinExistence type="inferred from homology"/>
<dbReference type="PANTHER" id="PTHR43298:SF2">
    <property type="entry name" value="FMN_FAD EXPORTER YEEO-RELATED"/>
    <property type="match status" value="1"/>
</dbReference>
<dbReference type="Pfam" id="PF01554">
    <property type="entry name" value="MatE"/>
    <property type="match status" value="2"/>
</dbReference>
<feature type="transmembrane region" description="Helical" evidence="13">
    <location>
        <begin position="319"/>
        <end position="338"/>
    </location>
</feature>
<keyword evidence="9 13" id="KW-1133">Transmembrane helix</keyword>
<comment type="caution">
    <text evidence="14">The sequence shown here is derived from an EMBL/GenBank/DDBJ whole genome shotgun (WGS) entry which is preliminary data.</text>
</comment>
<evidence type="ECO:0000256" key="5">
    <source>
        <dbReference type="ARBA" id="ARBA00022448"/>
    </source>
</evidence>
<dbReference type="InterPro" id="IPR002528">
    <property type="entry name" value="MATE_fam"/>
</dbReference>
<evidence type="ECO:0000313" key="15">
    <source>
        <dbReference type="Proteomes" id="UP001154420"/>
    </source>
</evidence>
<evidence type="ECO:0000256" key="13">
    <source>
        <dbReference type="SAM" id="Phobius"/>
    </source>
</evidence>
<feature type="transmembrane region" description="Helical" evidence="13">
    <location>
        <begin position="415"/>
        <end position="438"/>
    </location>
</feature>
<dbReference type="PIRSF" id="PIRSF006603">
    <property type="entry name" value="DinF"/>
    <property type="match status" value="1"/>
</dbReference>
<sequence>MAKNSTRDMTVGSPMKLILEFSIPLLLGFLCQQFYSVVDTVIVGQFLGVRALAGVGATGSVNFMVIGFCSGVCSGFAIPVAQKFGAKDYRAMREFVANSAWLSAVFALVMTVFVTMLCRNILTWMHTPEDIFENAYAYILIIFFGIPATYLYNILSGIIRSMGDSKTPLAFLLLSSGLNIGLDVLCIVVFKMGVAGAGVATVVSQLISGLLCLYYMMRKFEILHITREEWRINYDHMKILCSMGVPMGLQYSITAIGGVILQTSVNTLGSLAVATVTAGSKVSLFFSCPFDAMGSTMATYGGQNVGAKKLERLDSGLKSCILLGAGYSLIALVVMYFFGADLAALFVDGGEKEILANARRLLIINSSFFIPLALVNIIRFMIQGMGFSTFAILAGVFEMAARTLTGLVLVPKLGFTGACFASPLAWVLADVFLIPAYIHVRRRLQSMMKTETAES</sequence>
<feature type="transmembrane region" description="Helical" evidence="13">
    <location>
        <begin position="135"/>
        <end position="155"/>
    </location>
</feature>
<keyword evidence="6" id="KW-0050">Antiport</keyword>
<name>A0A9X5GU56_9FIRM</name>
<dbReference type="Proteomes" id="UP001154420">
    <property type="component" value="Unassembled WGS sequence"/>
</dbReference>
<evidence type="ECO:0000256" key="10">
    <source>
        <dbReference type="ARBA" id="ARBA00023065"/>
    </source>
</evidence>
<dbReference type="NCBIfam" id="TIGR00797">
    <property type="entry name" value="matE"/>
    <property type="match status" value="1"/>
</dbReference>
<evidence type="ECO:0000256" key="12">
    <source>
        <dbReference type="ARBA" id="ARBA00031636"/>
    </source>
</evidence>
<keyword evidence="8 13" id="KW-0812">Transmembrane</keyword>
<dbReference type="GO" id="GO:0042910">
    <property type="term" value="F:xenobiotic transmembrane transporter activity"/>
    <property type="evidence" value="ECO:0007669"/>
    <property type="project" value="InterPro"/>
</dbReference>
<evidence type="ECO:0000256" key="9">
    <source>
        <dbReference type="ARBA" id="ARBA00022989"/>
    </source>
</evidence>
<keyword evidence="7" id="KW-1003">Cell membrane</keyword>
<dbReference type="RefSeq" id="WP_160561850.1">
    <property type="nucleotide sequence ID" value="NZ_QZDT01000053.1"/>
</dbReference>
<keyword evidence="10" id="KW-0406">Ion transport</keyword>
<protein>
    <recommendedName>
        <fullName evidence="4">Probable multidrug resistance protein NorM</fullName>
    </recommendedName>
    <alternativeName>
        <fullName evidence="12">Multidrug-efflux transporter</fullName>
    </alternativeName>
</protein>